<keyword evidence="2" id="KW-1185">Reference proteome</keyword>
<organism evidence="1 2">
    <name type="scientific">Armillaria gallica</name>
    <name type="common">Bulbous honey fungus</name>
    <name type="synonym">Armillaria bulbosa</name>
    <dbReference type="NCBI Taxonomy" id="47427"/>
    <lineage>
        <taxon>Eukaryota</taxon>
        <taxon>Fungi</taxon>
        <taxon>Dikarya</taxon>
        <taxon>Basidiomycota</taxon>
        <taxon>Agaricomycotina</taxon>
        <taxon>Agaricomycetes</taxon>
        <taxon>Agaricomycetidae</taxon>
        <taxon>Agaricales</taxon>
        <taxon>Marasmiineae</taxon>
        <taxon>Physalacriaceae</taxon>
        <taxon>Armillaria</taxon>
    </lineage>
</organism>
<name>A0A2H3DXQ7_ARMGA</name>
<dbReference type="AlphaFoldDB" id="A0A2H3DXQ7"/>
<gene>
    <name evidence="1" type="ORF">ARMGADRAFT_920726</name>
</gene>
<reference evidence="2" key="1">
    <citation type="journal article" date="2017" name="Nat. Ecol. Evol.">
        <title>Genome expansion and lineage-specific genetic innovations in the forest pathogenic fungi Armillaria.</title>
        <authorList>
            <person name="Sipos G."/>
            <person name="Prasanna A.N."/>
            <person name="Walter M.C."/>
            <person name="O'Connor E."/>
            <person name="Balint B."/>
            <person name="Krizsan K."/>
            <person name="Kiss B."/>
            <person name="Hess J."/>
            <person name="Varga T."/>
            <person name="Slot J."/>
            <person name="Riley R."/>
            <person name="Boka B."/>
            <person name="Rigling D."/>
            <person name="Barry K."/>
            <person name="Lee J."/>
            <person name="Mihaltcheva S."/>
            <person name="LaButti K."/>
            <person name="Lipzen A."/>
            <person name="Waldron R."/>
            <person name="Moloney N.M."/>
            <person name="Sperisen C."/>
            <person name="Kredics L."/>
            <person name="Vagvoelgyi C."/>
            <person name="Patrignani A."/>
            <person name="Fitzpatrick D."/>
            <person name="Nagy I."/>
            <person name="Doyle S."/>
            <person name="Anderson J.B."/>
            <person name="Grigoriev I.V."/>
            <person name="Gueldener U."/>
            <person name="Muensterkoetter M."/>
            <person name="Nagy L.G."/>
        </authorList>
    </citation>
    <scope>NUCLEOTIDE SEQUENCE [LARGE SCALE GENOMIC DNA]</scope>
    <source>
        <strain evidence="2">Ar21-2</strain>
    </source>
</reference>
<protein>
    <submittedName>
        <fullName evidence="1">Uncharacterized protein</fullName>
    </submittedName>
</protein>
<accession>A0A2H3DXQ7</accession>
<proteinExistence type="predicted"/>
<evidence type="ECO:0000313" key="1">
    <source>
        <dbReference type="EMBL" id="PBK98654.1"/>
    </source>
</evidence>
<dbReference type="EMBL" id="KZ293648">
    <property type="protein sequence ID" value="PBK98654.1"/>
    <property type="molecule type" value="Genomic_DNA"/>
</dbReference>
<dbReference type="InParanoid" id="A0A2H3DXQ7"/>
<dbReference type="Proteomes" id="UP000217790">
    <property type="component" value="Unassembled WGS sequence"/>
</dbReference>
<sequence length="49" mass="5441">TRPSLGSFQRFSTGSLYEWHSFATIATPGRTGFSIIIVSQASDWSTEMK</sequence>
<feature type="non-terminal residue" evidence="1">
    <location>
        <position position="1"/>
    </location>
</feature>
<evidence type="ECO:0000313" key="2">
    <source>
        <dbReference type="Proteomes" id="UP000217790"/>
    </source>
</evidence>
<dbReference type="OrthoDB" id="3142841at2759"/>